<dbReference type="GO" id="GO:0008817">
    <property type="term" value="F:corrinoid adenosyltransferase activity"/>
    <property type="evidence" value="ECO:0007669"/>
    <property type="project" value="UniProtKB-UniRule"/>
</dbReference>
<name>I6YSI7_MELRP</name>
<dbReference type="HOGENOM" id="CLU_083486_0_2_10"/>
<dbReference type="OrthoDB" id="9778896at2"/>
<evidence type="ECO:0000313" key="8">
    <source>
        <dbReference type="EMBL" id="AFN73492.1"/>
    </source>
</evidence>
<dbReference type="GO" id="GO:0009236">
    <property type="term" value="P:cobalamin biosynthetic process"/>
    <property type="evidence" value="ECO:0007669"/>
    <property type="project" value="UniProtKB-UniRule"/>
</dbReference>
<comment type="similarity">
    <text evidence="1 6">Belongs to the Cob(I)alamin adenosyltransferase family.</text>
</comment>
<accession>I6YSI7</accession>
<dbReference type="PANTHER" id="PTHR12213:SF0">
    <property type="entry name" value="CORRINOID ADENOSYLTRANSFERASE MMAB"/>
    <property type="match status" value="1"/>
</dbReference>
<dbReference type="UniPathway" id="UPA00148">
    <property type="reaction ID" value="UER00233"/>
</dbReference>
<comment type="catalytic activity">
    <reaction evidence="6">
        <text>2 cob(II)yrinate a,c diamide + reduced [electron-transfer flavoprotein] + 2 ATP = 2 adenosylcob(III)yrinate a,c-diamide + 2 triphosphate + oxidized [electron-transfer flavoprotein] + 3 H(+)</text>
        <dbReference type="Rhea" id="RHEA:11528"/>
        <dbReference type="Rhea" id="RHEA-COMP:10685"/>
        <dbReference type="Rhea" id="RHEA-COMP:10686"/>
        <dbReference type="ChEBI" id="CHEBI:15378"/>
        <dbReference type="ChEBI" id="CHEBI:18036"/>
        <dbReference type="ChEBI" id="CHEBI:30616"/>
        <dbReference type="ChEBI" id="CHEBI:57692"/>
        <dbReference type="ChEBI" id="CHEBI:58307"/>
        <dbReference type="ChEBI" id="CHEBI:58503"/>
        <dbReference type="ChEBI" id="CHEBI:58537"/>
        <dbReference type="EC" id="2.5.1.17"/>
    </reaction>
</comment>
<dbReference type="PATRIC" id="fig|1191523.3.peg.254"/>
<keyword evidence="6" id="KW-0169">Cobalamin biosynthesis</keyword>
<evidence type="ECO:0000259" key="7">
    <source>
        <dbReference type="Pfam" id="PF01923"/>
    </source>
</evidence>
<protein>
    <recommendedName>
        <fullName evidence="6">Corrinoid adenosyltransferase</fullName>
        <ecNumber evidence="6">2.5.1.17</ecNumber>
    </recommendedName>
    <alternativeName>
        <fullName evidence="6">Cob(II)alamin adenosyltransferase</fullName>
    </alternativeName>
    <alternativeName>
        <fullName evidence="6">Cob(II)yrinic acid a,c-diamide adenosyltransferase</fullName>
    </alternativeName>
    <alternativeName>
        <fullName evidence="6">Cobinamide/cobalamin adenosyltransferase</fullName>
    </alternativeName>
</protein>
<dbReference type="InterPro" id="IPR029499">
    <property type="entry name" value="PduO-typ"/>
</dbReference>
<evidence type="ECO:0000313" key="9">
    <source>
        <dbReference type="Proteomes" id="UP000009011"/>
    </source>
</evidence>
<dbReference type="GO" id="GO:0005524">
    <property type="term" value="F:ATP binding"/>
    <property type="evidence" value="ECO:0007669"/>
    <property type="project" value="UniProtKB-UniRule"/>
</dbReference>
<comment type="catalytic activity">
    <reaction evidence="6">
        <text>2 cob(II)alamin + reduced [electron-transfer flavoprotein] + 2 ATP = 2 adenosylcob(III)alamin + 2 triphosphate + oxidized [electron-transfer flavoprotein] + 3 H(+)</text>
        <dbReference type="Rhea" id="RHEA:28671"/>
        <dbReference type="Rhea" id="RHEA-COMP:10685"/>
        <dbReference type="Rhea" id="RHEA-COMP:10686"/>
        <dbReference type="ChEBI" id="CHEBI:15378"/>
        <dbReference type="ChEBI" id="CHEBI:16304"/>
        <dbReference type="ChEBI" id="CHEBI:18036"/>
        <dbReference type="ChEBI" id="CHEBI:18408"/>
        <dbReference type="ChEBI" id="CHEBI:30616"/>
        <dbReference type="ChEBI" id="CHEBI:57692"/>
        <dbReference type="ChEBI" id="CHEBI:58307"/>
        <dbReference type="EC" id="2.5.1.17"/>
    </reaction>
</comment>
<keyword evidence="5 6" id="KW-0067">ATP-binding</keyword>
<comment type="pathway">
    <text evidence="6">Cofactor biosynthesis; adenosylcobalamin biosynthesis; adenosylcobalamin from cob(II)yrinate a,c-diamide: step 2/7.</text>
</comment>
<evidence type="ECO:0000256" key="3">
    <source>
        <dbReference type="ARBA" id="ARBA00022679"/>
    </source>
</evidence>
<dbReference type="EMBL" id="CP003557">
    <property type="protein sequence ID" value="AFN73492.1"/>
    <property type="molecule type" value="Genomic_DNA"/>
</dbReference>
<reference evidence="8 9" key="1">
    <citation type="journal article" date="2013" name="PLoS ONE">
        <title>Genomic analysis of Melioribacter roseus, facultatively anaerobic organotrophic bacterium representing a novel deep lineage within Bacteriodetes/Chlorobi group.</title>
        <authorList>
            <person name="Kadnikov V.V."/>
            <person name="Mardanov A.V."/>
            <person name="Podosokorskaya O.A."/>
            <person name="Gavrilov S.N."/>
            <person name="Kublanov I.V."/>
            <person name="Beletsky A.V."/>
            <person name="Bonch-Osmolovskaya E.A."/>
            <person name="Ravin N.V."/>
        </authorList>
    </citation>
    <scope>NUCLEOTIDE SEQUENCE [LARGE SCALE GENOMIC DNA]</scope>
    <source>
        <strain evidence="9">JCM 17771 / P3M-2</strain>
    </source>
</reference>
<dbReference type="InterPro" id="IPR016030">
    <property type="entry name" value="CblAdoTrfase-like"/>
</dbReference>
<keyword evidence="9" id="KW-1185">Reference proteome</keyword>
<dbReference type="Gene3D" id="1.20.1200.10">
    <property type="entry name" value="Cobalamin adenosyltransferase-like"/>
    <property type="match status" value="1"/>
</dbReference>
<dbReference type="RefSeq" id="WP_014854929.1">
    <property type="nucleotide sequence ID" value="NC_018178.1"/>
</dbReference>
<dbReference type="eggNOG" id="COG2096">
    <property type="taxonomic scope" value="Bacteria"/>
</dbReference>
<comment type="subunit">
    <text evidence="2">Homotrimer.</text>
</comment>
<dbReference type="EC" id="2.5.1.17" evidence="6"/>
<dbReference type="PANTHER" id="PTHR12213">
    <property type="entry name" value="CORRINOID ADENOSYLTRANSFERASE"/>
    <property type="match status" value="1"/>
</dbReference>
<evidence type="ECO:0000256" key="4">
    <source>
        <dbReference type="ARBA" id="ARBA00022741"/>
    </source>
</evidence>
<dbReference type="NCBIfam" id="TIGR00636">
    <property type="entry name" value="PduO_Nterm"/>
    <property type="match status" value="1"/>
</dbReference>
<evidence type="ECO:0000256" key="2">
    <source>
        <dbReference type="ARBA" id="ARBA00011233"/>
    </source>
</evidence>
<proteinExistence type="inferred from homology"/>
<sequence>MKIYTKTGDKGTTSLLGGERVFKDDQRLNAYGTVDELNSLLGLAAAEIENPELLEVLRGIQAELFEVGVDLATPADSKVKIDRFDTAKAERLESLIDKFEERLPVLKNFILPGGSRAGALLHYARTVCRRAERETAALMKTVEIKNPVLVYLNRLSDLLFVLARYCNKIDGAPEIIWKK</sequence>
<evidence type="ECO:0000256" key="6">
    <source>
        <dbReference type="RuleBase" id="RU366026"/>
    </source>
</evidence>
<dbReference type="AlphaFoldDB" id="I6YSI7"/>
<dbReference type="STRING" id="1191523.MROS_0248"/>
<feature type="domain" description="Cobalamin adenosyltransferase-like" evidence="7">
    <location>
        <begin position="3"/>
        <end position="166"/>
    </location>
</feature>
<dbReference type="Pfam" id="PF01923">
    <property type="entry name" value="Cob_adeno_trans"/>
    <property type="match status" value="1"/>
</dbReference>
<organism evidence="8 9">
    <name type="scientific">Melioribacter roseus (strain DSM 23840 / JCM 17771 / VKM B-2668 / P3M-2)</name>
    <dbReference type="NCBI Taxonomy" id="1191523"/>
    <lineage>
        <taxon>Bacteria</taxon>
        <taxon>Pseudomonadati</taxon>
        <taxon>Ignavibacteriota</taxon>
        <taxon>Ignavibacteria</taxon>
        <taxon>Ignavibacteriales</taxon>
        <taxon>Melioribacteraceae</taxon>
        <taxon>Melioribacter</taxon>
    </lineage>
</organism>
<gene>
    <name evidence="8" type="ordered locus">MROS_0248</name>
</gene>
<evidence type="ECO:0000256" key="1">
    <source>
        <dbReference type="ARBA" id="ARBA00007487"/>
    </source>
</evidence>
<dbReference type="FunFam" id="1.20.1200.10:FF:000001">
    <property type="entry name" value="Cob(I)yrinic acid a,c-diamide adenosyltransferase"/>
    <property type="match status" value="1"/>
</dbReference>
<dbReference type="InterPro" id="IPR036451">
    <property type="entry name" value="CblAdoTrfase-like_sf"/>
</dbReference>
<dbReference type="Proteomes" id="UP000009011">
    <property type="component" value="Chromosome"/>
</dbReference>
<keyword evidence="4 6" id="KW-0547">Nucleotide-binding</keyword>
<dbReference type="KEGG" id="mro:MROS_0248"/>
<keyword evidence="3 6" id="KW-0808">Transferase</keyword>
<dbReference type="SUPFAM" id="SSF89028">
    <property type="entry name" value="Cobalamin adenosyltransferase-like"/>
    <property type="match status" value="1"/>
</dbReference>
<evidence type="ECO:0000256" key="5">
    <source>
        <dbReference type="ARBA" id="ARBA00022840"/>
    </source>
</evidence>